<protein>
    <submittedName>
        <fullName evidence="2">Nitroreductase</fullName>
    </submittedName>
</protein>
<dbReference type="SUPFAM" id="SSF55469">
    <property type="entry name" value="FMN-dependent nitroreductase-like"/>
    <property type="match status" value="2"/>
</dbReference>
<dbReference type="RefSeq" id="WP_271191010.1">
    <property type="nucleotide sequence ID" value="NZ_CP115667.1"/>
</dbReference>
<dbReference type="InterPro" id="IPR000415">
    <property type="entry name" value="Nitroreductase-like"/>
</dbReference>
<dbReference type="InterPro" id="IPR029478">
    <property type="entry name" value="TM1586_NiRdase"/>
</dbReference>
<gene>
    <name evidence="2" type="ORF">O6R05_05585</name>
</gene>
<feature type="domain" description="Putative nitroreductase TM1586" evidence="1">
    <location>
        <begin position="3"/>
        <end position="235"/>
    </location>
</feature>
<reference evidence="2 3" key="1">
    <citation type="submission" date="2023-01" db="EMBL/GenBank/DDBJ databases">
        <authorList>
            <person name="Lee S.H."/>
            <person name="Jung H.S."/>
            <person name="Yun J.U."/>
        </authorList>
    </citation>
    <scope>NUCLEOTIDE SEQUENCE [LARGE SCALE GENOMIC DNA]</scope>
    <source>
        <strain evidence="2 3">CBA3646</strain>
    </source>
</reference>
<evidence type="ECO:0000259" key="1">
    <source>
        <dbReference type="Pfam" id="PF14512"/>
    </source>
</evidence>
<evidence type="ECO:0000313" key="2">
    <source>
        <dbReference type="EMBL" id="WBW49480.1"/>
    </source>
</evidence>
<keyword evidence="3" id="KW-1185">Reference proteome</keyword>
<organism evidence="2 3">
    <name type="scientific">Peptoniphilus equinus</name>
    <dbReference type="NCBI Taxonomy" id="3016343"/>
    <lineage>
        <taxon>Bacteria</taxon>
        <taxon>Bacillati</taxon>
        <taxon>Bacillota</taxon>
        <taxon>Tissierellia</taxon>
        <taxon>Tissierellales</taxon>
        <taxon>Peptoniphilaceae</taxon>
        <taxon>Peptoniphilus</taxon>
    </lineage>
</organism>
<dbReference type="Pfam" id="PF14512">
    <property type="entry name" value="TM1586_NiRdase"/>
    <property type="match status" value="1"/>
</dbReference>
<proteinExistence type="predicted"/>
<accession>A0ABY7QTY6</accession>
<dbReference type="Proteomes" id="UP001210339">
    <property type="component" value="Chromosome"/>
</dbReference>
<dbReference type="EMBL" id="CP115667">
    <property type="protein sequence ID" value="WBW49480.1"/>
    <property type="molecule type" value="Genomic_DNA"/>
</dbReference>
<dbReference type="Gene3D" id="3.40.109.10">
    <property type="entry name" value="NADH Oxidase"/>
    <property type="match status" value="1"/>
</dbReference>
<evidence type="ECO:0000313" key="3">
    <source>
        <dbReference type="Proteomes" id="UP001210339"/>
    </source>
</evidence>
<sequence>MLITQFLQKRKSVRDFKPTAIDKYEMDAIKDAVAAIDAEENGVFKFLILENGKVVSEGLKGKAGYSGVMIEAPHYVALSTVSETMENRLKVGYGLEKLNTKIIDLGLDTCWITVDEVDASTMRGVFGEGGERIHFLIAFGHGKGKKLFSKETTSSRMPVQEVVFEATYGNPVSLDTLENRGLLDIFSTLIYAPSHKNLQPWRFVIRDAGVDLYMVHTDEDLRSLIDMGVVSFYFEELVKTNNMNGKWTISFHDEGDKLRIGTFTL</sequence>
<name>A0ABY7QTY6_9FIRM</name>